<evidence type="ECO:0000313" key="2">
    <source>
        <dbReference type="Proteomes" id="UP000499080"/>
    </source>
</evidence>
<keyword evidence="2" id="KW-1185">Reference proteome</keyword>
<dbReference type="Proteomes" id="UP000499080">
    <property type="component" value="Unassembled WGS sequence"/>
</dbReference>
<reference evidence="1 2" key="1">
    <citation type="journal article" date="2019" name="Sci. Rep.">
        <title>Orb-weaving spider Araneus ventricosus genome elucidates the spidroin gene catalogue.</title>
        <authorList>
            <person name="Kono N."/>
            <person name="Nakamura H."/>
            <person name="Ohtoshi R."/>
            <person name="Moran D.A.P."/>
            <person name="Shinohara A."/>
            <person name="Yoshida Y."/>
            <person name="Fujiwara M."/>
            <person name="Mori M."/>
            <person name="Tomita M."/>
            <person name="Arakawa K."/>
        </authorList>
    </citation>
    <scope>NUCLEOTIDE SEQUENCE [LARGE SCALE GENOMIC DNA]</scope>
</reference>
<organism evidence="1 2">
    <name type="scientific">Araneus ventricosus</name>
    <name type="common">Orbweaver spider</name>
    <name type="synonym">Epeira ventricosa</name>
    <dbReference type="NCBI Taxonomy" id="182803"/>
    <lineage>
        <taxon>Eukaryota</taxon>
        <taxon>Metazoa</taxon>
        <taxon>Ecdysozoa</taxon>
        <taxon>Arthropoda</taxon>
        <taxon>Chelicerata</taxon>
        <taxon>Arachnida</taxon>
        <taxon>Araneae</taxon>
        <taxon>Araneomorphae</taxon>
        <taxon>Entelegynae</taxon>
        <taxon>Araneoidea</taxon>
        <taxon>Araneidae</taxon>
        <taxon>Araneus</taxon>
    </lineage>
</organism>
<protein>
    <submittedName>
        <fullName evidence="1">Uncharacterized protein</fullName>
    </submittedName>
</protein>
<proteinExistence type="predicted"/>
<dbReference type="AlphaFoldDB" id="A0A4Y2L4B3"/>
<evidence type="ECO:0000313" key="1">
    <source>
        <dbReference type="EMBL" id="GBN09531.1"/>
    </source>
</evidence>
<accession>A0A4Y2L4B3</accession>
<comment type="caution">
    <text evidence="1">The sequence shown here is derived from an EMBL/GenBank/DDBJ whole genome shotgun (WGS) entry which is preliminary data.</text>
</comment>
<gene>
    <name evidence="1" type="ORF">AVEN_166014_1</name>
</gene>
<name>A0A4Y2L4B3_ARAVE</name>
<dbReference type="EMBL" id="BGPR01005369">
    <property type="protein sequence ID" value="GBN09531.1"/>
    <property type="molecule type" value="Genomic_DNA"/>
</dbReference>
<sequence>MSKEDGICRRHATTRSKKVVPVRRHATIKHDQRRWYRQTPFNSSMIKKVVSVRYTINDQRRWYPSDAKRPSMSKEDGICRRHICINESKKWWYLSDATRLLLKFKSSLLV</sequence>